<keyword evidence="3" id="KW-1185">Reference proteome</keyword>
<dbReference type="InterPro" id="IPR003615">
    <property type="entry name" value="HNH_nuc"/>
</dbReference>
<protein>
    <recommendedName>
        <fullName evidence="1">HNH nuclease domain-containing protein</fullName>
    </recommendedName>
</protein>
<accession>A0A167W5B5</accession>
<feature type="domain" description="HNH nuclease" evidence="1">
    <location>
        <begin position="103"/>
        <end position="183"/>
    </location>
</feature>
<evidence type="ECO:0000259" key="1">
    <source>
        <dbReference type="Pfam" id="PF13391"/>
    </source>
</evidence>
<dbReference type="Proteomes" id="UP000076874">
    <property type="component" value="Unassembled WGS sequence"/>
</dbReference>
<organism evidence="2 3">
    <name type="scientific">Niveomyces insectorum RCEF 264</name>
    <dbReference type="NCBI Taxonomy" id="1081102"/>
    <lineage>
        <taxon>Eukaryota</taxon>
        <taxon>Fungi</taxon>
        <taxon>Dikarya</taxon>
        <taxon>Ascomycota</taxon>
        <taxon>Pezizomycotina</taxon>
        <taxon>Sordariomycetes</taxon>
        <taxon>Hypocreomycetidae</taxon>
        <taxon>Hypocreales</taxon>
        <taxon>Cordycipitaceae</taxon>
        <taxon>Niveomyces</taxon>
    </lineage>
</organism>
<evidence type="ECO:0000313" key="3">
    <source>
        <dbReference type="Proteomes" id="UP000076874"/>
    </source>
</evidence>
<dbReference type="AlphaFoldDB" id="A0A167W5B5"/>
<dbReference type="STRING" id="1081102.A0A167W5B5"/>
<reference evidence="2 3" key="1">
    <citation type="journal article" date="2016" name="Genome Biol. Evol.">
        <title>Divergent and convergent evolution of fungal pathogenicity.</title>
        <authorList>
            <person name="Shang Y."/>
            <person name="Xiao G."/>
            <person name="Zheng P."/>
            <person name="Cen K."/>
            <person name="Zhan S."/>
            <person name="Wang C."/>
        </authorList>
    </citation>
    <scope>NUCLEOTIDE SEQUENCE [LARGE SCALE GENOMIC DNA]</scope>
    <source>
        <strain evidence="2 3">RCEF 264</strain>
    </source>
</reference>
<evidence type="ECO:0000313" key="2">
    <source>
        <dbReference type="EMBL" id="OAA63357.1"/>
    </source>
</evidence>
<name>A0A167W5B5_9HYPO</name>
<comment type="caution">
    <text evidence="2">The sequence shown here is derived from an EMBL/GenBank/DDBJ whole genome shotgun (WGS) entry which is preliminary data.</text>
</comment>
<sequence length="284" mass="31757">MAADLGSIDFTSLPGKVVDFTDYLFANFFLPRPTPASLSVPTLASNDVLPGSSHRLATLRRDCLIRDRHRCVVTRRFDKNEALGRFKKHGHNARDDEGHRFDFVGQRRFEEVEVAHILPHSLMSLEGDSEMKAARRNALAILDMLDSGVRHLIEGLNIDRPTNAMTLTRACHTEFGTFQMYFEATGEPHTYRIESFLPSYFSEVPQPVTRTLFMSEDHAVDPPLPRLLAIHAAVAKIMHMSGAGSHCDEIFRDTQELLIKADGSTNLGTLTALRLGGWWSGVVV</sequence>
<dbReference type="Pfam" id="PF13391">
    <property type="entry name" value="HNH_2"/>
    <property type="match status" value="1"/>
</dbReference>
<proteinExistence type="predicted"/>
<dbReference type="OrthoDB" id="2104739at2759"/>
<dbReference type="EMBL" id="AZHD01000005">
    <property type="protein sequence ID" value="OAA63357.1"/>
    <property type="molecule type" value="Genomic_DNA"/>
</dbReference>
<gene>
    <name evidence="2" type="ORF">SPI_03520</name>
</gene>